<dbReference type="Proteomes" id="UP001596523">
    <property type="component" value="Unassembled WGS sequence"/>
</dbReference>
<comment type="similarity">
    <text evidence="1">Belongs to the WXG100 family.</text>
</comment>
<protein>
    <recommendedName>
        <fullName evidence="1">ESAT-6-like protein</fullName>
    </recommendedName>
</protein>
<organism evidence="2 3">
    <name type="scientific">Streptomyces monticola</name>
    <dbReference type="NCBI Taxonomy" id="2666263"/>
    <lineage>
        <taxon>Bacteria</taxon>
        <taxon>Bacillati</taxon>
        <taxon>Actinomycetota</taxon>
        <taxon>Actinomycetes</taxon>
        <taxon>Kitasatosporales</taxon>
        <taxon>Streptomycetaceae</taxon>
        <taxon>Streptomyces</taxon>
    </lineage>
</organism>
<dbReference type="EMBL" id="JBHTCF010000004">
    <property type="protein sequence ID" value="MFC7305153.1"/>
    <property type="molecule type" value="Genomic_DNA"/>
</dbReference>
<evidence type="ECO:0000313" key="2">
    <source>
        <dbReference type="EMBL" id="MFC7305153.1"/>
    </source>
</evidence>
<comment type="caution">
    <text evidence="2">The sequence shown here is derived from an EMBL/GenBank/DDBJ whole genome shotgun (WGS) entry which is preliminary data.</text>
</comment>
<keyword evidence="3" id="KW-1185">Reference proteome</keyword>
<evidence type="ECO:0000256" key="1">
    <source>
        <dbReference type="RuleBase" id="RU362001"/>
    </source>
</evidence>
<dbReference type="SUPFAM" id="SSF140453">
    <property type="entry name" value="EsxAB dimer-like"/>
    <property type="match status" value="1"/>
</dbReference>
<dbReference type="Pfam" id="PF06013">
    <property type="entry name" value="WXG100"/>
    <property type="match status" value="1"/>
</dbReference>
<dbReference type="Gene3D" id="1.10.287.1060">
    <property type="entry name" value="ESAT-6-like"/>
    <property type="match status" value="1"/>
</dbReference>
<dbReference type="InterPro" id="IPR036689">
    <property type="entry name" value="ESAT-6-like_sf"/>
</dbReference>
<accession>A0ABW2JI20</accession>
<dbReference type="NCBIfam" id="TIGR03930">
    <property type="entry name" value="WXG100_ESAT6"/>
    <property type="match status" value="1"/>
</dbReference>
<gene>
    <name evidence="2" type="ORF">ACFQVC_13090</name>
</gene>
<reference evidence="3" key="1">
    <citation type="journal article" date="2019" name="Int. J. Syst. Evol. Microbiol.">
        <title>The Global Catalogue of Microorganisms (GCM) 10K type strain sequencing project: providing services to taxonomists for standard genome sequencing and annotation.</title>
        <authorList>
            <consortium name="The Broad Institute Genomics Platform"/>
            <consortium name="The Broad Institute Genome Sequencing Center for Infectious Disease"/>
            <person name="Wu L."/>
            <person name="Ma J."/>
        </authorList>
    </citation>
    <scope>NUCLEOTIDE SEQUENCE [LARGE SCALE GENOMIC DNA]</scope>
    <source>
        <strain evidence="3">SYNS20</strain>
    </source>
</reference>
<dbReference type="InterPro" id="IPR010310">
    <property type="entry name" value="T7SS_ESAT-6-like"/>
</dbReference>
<sequence>MSDADLRVRYENVQTIADSIRRISREIMQNMDRMDDAVRVVAATWDGEAHGMYQDVQRAYKGRADHMQKTLEQVARLIEQGKESYGTVDRKNAATIQQAL</sequence>
<dbReference type="RefSeq" id="WP_381830287.1">
    <property type="nucleotide sequence ID" value="NZ_JBHTCF010000004.1"/>
</dbReference>
<proteinExistence type="inferred from homology"/>
<evidence type="ECO:0000313" key="3">
    <source>
        <dbReference type="Proteomes" id="UP001596523"/>
    </source>
</evidence>
<name>A0ABW2JI20_9ACTN</name>